<keyword evidence="2" id="KW-1185">Reference proteome</keyword>
<reference evidence="1 2" key="1">
    <citation type="submission" date="2018-10" db="EMBL/GenBank/DDBJ databases">
        <title>Sinomicrobium pectinilyticum sp. nov., a pectinase-producing bacterium isolated from alkaline and saline soil, and emended description of the genus Sinomicrobium.</title>
        <authorList>
            <person name="Cheng B."/>
            <person name="Li C."/>
            <person name="Lai Q."/>
            <person name="Du M."/>
            <person name="Shao Z."/>
            <person name="Xu P."/>
            <person name="Yang C."/>
        </authorList>
    </citation>
    <scope>NUCLEOTIDE SEQUENCE [LARGE SCALE GENOMIC DNA]</scope>
    <source>
        <strain evidence="1 2">5DNS001</strain>
    </source>
</reference>
<dbReference type="InterPro" id="IPR029787">
    <property type="entry name" value="Nucleotide_cyclase"/>
</dbReference>
<dbReference type="InterPro" id="IPR020503">
    <property type="entry name" value="Uncharacterised_Rv2561"/>
</dbReference>
<dbReference type="Pfam" id="PF10851">
    <property type="entry name" value="DUF2652"/>
    <property type="match status" value="1"/>
</dbReference>
<comment type="caution">
    <text evidence="1">The sequence shown here is derived from an EMBL/GenBank/DDBJ whole genome shotgun (WGS) entry which is preliminary data.</text>
</comment>
<dbReference type="EMBL" id="RJTM01000015">
    <property type="protein sequence ID" value="RNL92618.1"/>
    <property type="molecule type" value="Genomic_DNA"/>
</dbReference>
<dbReference type="OrthoDB" id="625021at2"/>
<evidence type="ECO:0000313" key="2">
    <source>
        <dbReference type="Proteomes" id="UP000267469"/>
    </source>
</evidence>
<gene>
    <name evidence="1" type="ORF">ED312_03495</name>
</gene>
<sequence>MKNIPVLRTTRQSYMPERAPVAREGTIIIPDISGFTRFVNETDPFTGKYVTRALLSSIIDSNILNLRVSEIEGDAVLFYGYGTPDDLQSVVGQYEIMLSSFNRKLAQLEAFIGDNINLSLKLIAHYGPVSEYSIGRFRKLYGKAVVQAHQLLKNSIKSKTYVLLTENLLKAIPPVLKNPDMYGVHGKSDDIGYTYYNYEPVPVQGIIV</sequence>
<dbReference type="Proteomes" id="UP000267469">
    <property type="component" value="Unassembled WGS sequence"/>
</dbReference>
<proteinExistence type="predicted"/>
<evidence type="ECO:0000313" key="1">
    <source>
        <dbReference type="EMBL" id="RNL92618.1"/>
    </source>
</evidence>
<dbReference type="SUPFAM" id="SSF55073">
    <property type="entry name" value="Nucleotide cyclase"/>
    <property type="match status" value="1"/>
</dbReference>
<dbReference type="AlphaFoldDB" id="A0A3N0EXI7"/>
<name>A0A3N0EXI7_SINP1</name>
<dbReference type="Gene3D" id="3.30.70.1230">
    <property type="entry name" value="Nucleotide cyclase"/>
    <property type="match status" value="1"/>
</dbReference>
<accession>A0A3N0EXI7</accession>
<protein>
    <submittedName>
        <fullName evidence="1">DUF2652 domain-containing protein</fullName>
    </submittedName>
</protein>
<organism evidence="1 2">
    <name type="scientific">Sinomicrobium pectinilyticum</name>
    <dbReference type="NCBI Taxonomy" id="1084421"/>
    <lineage>
        <taxon>Bacteria</taxon>
        <taxon>Pseudomonadati</taxon>
        <taxon>Bacteroidota</taxon>
        <taxon>Flavobacteriia</taxon>
        <taxon>Flavobacteriales</taxon>
        <taxon>Flavobacteriaceae</taxon>
        <taxon>Sinomicrobium</taxon>
    </lineage>
</organism>